<dbReference type="AlphaFoldDB" id="A0A2I0KKW2"/>
<organism evidence="1 2">
    <name type="scientific">Punica granatum</name>
    <name type="common">Pomegranate</name>
    <dbReference type="NCBI Taxonomy" id="22663"/>
    <lineage>
        <taxon>Eukaryota</taxon>
        <taxon>Viridiplantae</taxon>
        <taxon>Streptophyta</taxon>
        <taxon>Embryophyta</taxon>
        <taxon>Tracheophyta</taxon>
        <taxon>Spermatophyta</taxon>
        <taxon>Magnoliopsida</taxon>
        <taxon>eudicotyledons</taxon>
        <taxon>Gunneridae</taxon>
        <taxon>Pentapetalae</taxon>
        <taxon>rosids</taxon>
        <taxon>malvids</taxon>
        <taxon>Myrtales</taxon>
        <taxon>Lythraceae</taxon>
        <taxon>Punica</taxon>
    </lineage>
</organism>
<name>A0A2I0KKW2_PUNGR</name>
<protein>
    <submittedName>
        <fullName evidence="1">Uncharacterized protein</fullName>
    </submittedName>
</protein>
<keyword evidence="2" id="KW-1185">Reference proteome</keyword>
<gene>
    <name evidence="1" type="ORF">CRG98_010462</name>
</gene>
<dbReference type="EMBL" id="PGOL01000521">
    <property type="protein sequence ID" value="PKI69147.1"/>
    <property type="molecule type" value="Genomic_DNA"/>
</dbReference>
<proteinExistence type="predicted"/>
<accession>A0A2I0KKW2</accession>
<evidence type="ECO:0000313" key="1">
    <source>
        <dbReference type="EMBL" id="PKI69147.1"/>
    </source>
</evidence>
<sequence>MACMFGELGARGVRLECTGGAMEAPSARAGSRGARACAGNRRAQQRGRGSARLCGYGCTVHLRARPSPKIT</sequence>
<comment type="caution">
    <text evidence="1">The sequence shown here is derived from an EMBL/GenBank/DDBJ whole genome shotgun (WGS) entry which is preliminary data.</text>
</comment>
<reference evidence="1 2" key="1">
    <citation type="submission" date="2017-11" db="EMBL/GenBank/DDBJ databases">
        <title>De-novo sequencing of pomegranate (Punica granatum L.) genome.</title>
        <authorList>
            <person name="Akparov Z."/>
            <person name="Amiraslanov A."/>
            <person name="Hajiyeva S."/>
            <person name="Abbasov M."/>
            <person name="Kaur K."/>
            <person name="Hamwieh A."/>
            <person name="Solovyev V."/>
            <person name="Salamov A."/>
            <person name="Braich B."/>
            <person name="Kosarev P."/>
            <person name="Mahmoud A."/>
            <person name="Hajiyev E."/>
            <person name="Babayeva S."/>
            <person name="Izzatullayeva V."/>
            <person name="Mammadov A."/>
            <person name="Mammadov A."/>
            <person name="Sharifova S."/>
            <person name="Ojaghi J."/>
            <person name="Eynullazada K."/>
            <person name="Bayramov B."/>
            <person name="Abdulazimova A."/>
            <person name="Shahmuradov I."/>
        </authorList>
    </citation>
    <scope>NUCLEOTIDE SEQUENCE [LARGE SCALE GENOMIC DNA]</scope>
    <source>
        <strain evidence="2">cv. AG2017</strain>
        <tissue evidence="1">Leaf</tissue>
    </source>
</reference>
<dbReference type="Proteomes" id="UP000233551">
    <property type="component" value="Unassembled WGS sequence"/>
</dbReference>
<evidence type="ECO:0000313" key="2">
    <source>
        <dbReference type="Proteomes" id="UP000233551"/>
    </source>
</evidence>